<evidence type="ECO:0000313" key="4">
    <source>
        <dbReference type="EMBL" id="EAX48384.1"/>
    </source>
</evidence>
<dbReference type="Gene3D" id="2.40.50.1020">
    <property type="entry name" value="LytTr DNA-binding domain"/>
    <property type="match status" value="1"/>
</dbReference>
<comment type="caution">
    <text evidence="4">The sequence shown here is derived from an EMBL/GenBank/DDBJ whole genome shotgun (WGS) entry which is preliminary data.</text>
</comment>
<proteinExistence type="predicted"/>
<feature type="domain" description="Response regulatory" evidence="2">
    <location>
        <begin position="5"/>
        <end position="119"/>
    </location>
</feature>
<keyword evidence="1" id="KW-0597">Phosphoprotein</keyword>
<dbReference type="Gene3D" id="3.40.50.2300">
    <property type="match status" value="1"/>
</dbReference>
<dbReference type="Pfam" id="PF04397">
    <property type="entry name" value="LytTR"/>
    <property type="match status" value="1"/>
</dbReference>
<dbReference type="GO" id="GO:0000156">
    <property type="term" value="F:phosphorelay response regulator activity"/>
    <property type="evidence" value="ECO:0007669"/>
    <property type="project" value="InterPro"/>
</dbReference>
<gene>
    <name evidence="4" type="ORF">TcarDRAFT_2334</name>
</gene>
<accession>A1HNM5</accession>
<dbReference type="SUPFAM" id="SSF52172">
    <property type="entry name" value="CheY-like"/>
    <property type="match status" value="1"/>
</dbReference>
<dbReference type="PROSITE" id="PS50930">
    <property type="entry name" value="HTH_LYTTR"/>
    <property type="match status" value="1"/>
</dbReference>
<feature type="modified residue" description="4-aspartylphosphate" evidence="1">
    <location>
        <position position="56"/>
    </location>
</feature>
<keyword evidence="5" id="KW-1185">Reference proteome</keyword>
<dbReference type="InterPro" id="IPR001789">
    <property type="entry name" value="Sig_transdc_resp-reg_receiver"/>
</dbReference>
<protein>
    <submittedName>
        <fullName evidence="4">Response regulator receiver protein</fullName>
    </submittedName>
</protein>
<dbReference type="RefSeq" id="WP_007288632.1">
    <property type="nucleotide sequence ID" value="NZ_AAWL01000003.1"/>
</dbReference>
<dbReference type="PROSITE" id="PS50110">
    <property type="entry name" value="RESPONSE_REGULATORY"/>
    <property type="match status" value="1"/>
</dbReference>
<dbReference type="eggNOG" id="COG3279">
    <property type="taxonomic scope" value="Bacteria"/>
</dbReference>
<reference evidence="4 5" key="1">
    <citation type="submission" date="2007-01" db="EMBL/GenBank/DDBJ databases">
        <title>Annotation of the draft genome assembly of Thermosinus carboxydivorans Nor1.</title>
        <authorList>
            <consortium name="US DOE Joint Genome Institute (JGI-ORNL)"/>
            <person name="Larimer F."/>
            <person name="Land M."/>
            <person name="Hauser L."/>
        </authorList>
    </citation>
    <scope>NUCLEOTIDE SEQUENCE [LARGE SCALE GENOMIC DNA]</scope>
    <source>
        <strain evidence="4 5">Nor1</strain>
    </source>
</reference>
<dbReference type="PANTHER" id="PTHR37299">
    <property type="entry name" value="TRANSCRIPTIONAL REGULATOR-RELATED"/>
    <property type="match status" value="1"/>
</dbReference>
<reference evidence="4 5" key="2">
    <citation type="submission" date="2007-01" db="EMBL/GenBank/DDBJ databases">
        <title>Sequencing of the draft genome and assembly of Thermosinus carboxydivorans Nor1.</title>
        <authorList>
            <consortium name="US DOE Joint Genome Institute (JGI-PGF)"/>
            <person name="Copeland A."/>
            <person name="Lucas S."/>
            <person name="Lapidus A."/>
            <person name="Barry K."/>
            <person name="Glavina del Rio T."/>
            <person name="Dalin E."/>
            <person name="Tice H."/>
            <person name="Bruce D."/>
            <person name="Pitluck S."/>
            <person name="Richardson P."/>
        </authorList>
    </citation>
    <scope>NUCLEOTIDE SEQUENCE [LARGE SCALE GENOMIC DNA]</scope>
    <source>
        <strain evidence="4 5">Nor1</strain>
    </source>
</reference>
<dbReference type="AlphaFoldDB" id="A1HNM5"/>
<evidence type="ECO:0000259" key="3">
    <source>
        <dbReference type="PROSITE" id="PS50930"/>
    </source>
</evidence>
<dbReference type="InterPro" id="IPR007492">
    <property type="entry name" value="LytTR_DNA-bd_dom"/>
</dbReference>
<dbReference type="GO" id="GO:0003677">
    <property type="term" value="F:DNA binding"/>
    <property type="evidence" value="ECO:0007669"/>
    <property type="project" value="InterPro"/>
</dbReference>
<feature type="domain" description="HTH LytTR-type" evidence="3">
    <location>
        <begin position="147"/>
        <end position="253"/>
    </location>
</feature>
<organism evidence="4 5">
    <name type="scientific">Thermosinus carboxydivorans Nor1</name>
    <dbReference type="NCBI Taxonomy" id="401526"/>
    <lineage>
        <taxon>Bacteria</taxon>
        <taxon>Bacillati</taxon>
        <taxon>Bacillota</taxon>
        <taxon>Negativicutes</taxon>
        <taxon>Selenomonadales</taxon>
        <taxon>Sporomusaceae</taxon>
        <taxon>Thermosinus</taxon>
    </lineage>
</organism>
<name>A1HNM5_9FIRM</name>
<evidence type="ECO:0000259" key="2">
    <source>
        <dbReference type="PROSITE" id="PS50110"/>
    </source>
</evidence>
<sequence length="254" mass="28040">MTVLEVLIVDDELPARDELKFLLSRQTGIIVVGEADSGPAALVLASEHQPDVVFLDVEMRGMSGVETALTLRAVAPDALIVFATAYDDYAVKAFEIGAVDYLLKPFEEERVATTVERLQKYRSDEWAAAAQRVDQALAAIRASIQKLAVERNGKIVMVDYRDILYAYMQAGEVMVVTSEGKAVYPGTLSDLQQRLQATSLVRVHKSYIVNLDKVVEVIPWFKGTYWLRVGGPDGAEIPVSKGQIKEIKEILGLK</sequence>
<dbReference type="InterPro" id="IPR046947">
    <property type="entry name" value="LytR-like"/>
</dbReference>
<dbReference type="InterPro" id="IPR011006">
    <property type="entry name" value="CheY-like_superfamily"/>
</dbReference>
<dbReference type="Pfam" id="PF00072">
    <property type="entry name" value="Response_reg"/>
    <property type="match status" value="1"/>
</dbReference>
<dbReference type="SMART" id="SM00850">
    <property type="entry name" value="LytTR"/>
    <property type="match status" value="1"/>
</dbReference>
<evidence type="ECO:0000256" key="1">
    <source>
        <dbReference type="PROSITE-ProRule" id="PRU00169"/>
    </source>
</evidence>
<evidence type="ECO:0000313" key="5">
    <source>
        <dbReference type="Proteomes" id="UP000005139"/>
    </source>
</evidence>
<dbReference type="PANTHER" id="PTHR37299:SF1">
    <property type="entry name" value="STAGE 0 SPORULATION PROTEIN A HOMOLOG"/>
    <property type="match status" value="1"/>
</dbReference>
<dbReference type="Proteomes" id="UP000005139">
    <property type="component" value="Unassembled WGS sequence"/>
</dbReference>
<dbReference type="SMART" id="SM00448">
    <property type="entry name" value="REC"/>
    <property type="match status" value="1"/>
</dbReference>
<dbReference type="EMBL" id="AAWL01000003">
    <property type="protein sequence ID" value="EAX48384.1"/>
    <property type="molecule type" value="Genomic_DNA"/>
</dbReference>